<dbReference type="AlphaFoldDB" id="A0A538SUU3"/>
<evidence type="ECO:0000313" key="2">
    <source>
        <dbReference type="EMBL" id="TMQ55146.1"/>
    </source>
</evidence>
<dbReference type="Proteomes" id="UP000317716">
    <property type="component" value="Unassembled WGS sequence"/>
</dbReference>
<keyword evidence="1" id="KW-0732">Signal</keyword>
<evidence type="ECO:0000313" key="3">
    <source>
        <dbReference type="Proteomes" id="UP000317716"/>
    </source>
</evidence>
<sequence>MMNPKSFITPRAALARVIARVIVGGALVLASAPAFASPIGWDAFAGWYTDPREFQAGAGARISLGTITFNPNGEYIFAENGKKYTLNLDGTMCRRRGHVVHS</sequence>
<dbReference type="EMBL" id="VBOS01000231">
    <property type="protein sequence ID" value="TMQ55146.1"/>
    <property type="molecule type" value="Genomic_DNA"/>
</dbReference>
<accession>A0A538SUU3</accession>
<reference evidence="2 3" key="1">
    <citation type="journal article" date="2019" name="Nat. Microbiol.">
        <title>Mediterranean grassland soil C-N compound turnover is dependent on rainfall and depth, and is mediated by genomically divergent microorganisms.</title>
        <authorList>
            <person name="Diamond S."/>
            <person name="Andeer P.F."/>
            <person name="Li Z."/>
            <person name="Crits-Christoph A."/>
            <person name="Burstein D."/>
            <person name="Anantharaman K."/>
            <person name="Lane K.R."/>
            <person name="Thomas B.C."/>
            <person name="Pan C."/>
            <person name="Northen T.R."/>
            <person name="Banfield J.F."/>
        </authorList>
    </citation>
    <scope>NUCLEOTIDE SEQUENCE [LARGE SCALE GENOMIC DNA]</scope>
    <source>
        <strain evidence="2">WS_2</strain>
    </source>
</reference>
<comment type="caution">
    <text evidence="2">The sequence shown here is derived from an EMBL/GenBank/DDBJ whole genome shotgun (WGS) entry which is preliminary data.</text>
</comment>
<name>A0A538SUU3_UNCEI</name>
<evidence type="ECO:0000256" key="1">
    <source>
        <dbReference type="SAM" id="SignalP"/>
    </source>
</evidence>
<organism evidence="2 3">
    <name type="scientific">Eiseniibacteriota bacterium</name>
    <dbReference type="NCBI Taxonomy" id="2212470"/>
    <lineage>
        <taxon>Bacteria</taxon>
        <taxon>Candidatus Eiseniibacteriota</taxon>
    </lineage>
</organism>
<feature type="chain" id="PRO_5022212891" evidence="1">
    <location>
        <begin position="37"/>
        <end position="102"/>
    </location>
</feature>
<protein>
    <submittedName>
        <fullName evidence="2">Uncharacterized protein</fullName>
    </submittedName>
</protein>
<feature type="signal peptide" evidence="1">
    <location>
        <begin position="1"/>
        <end position="36"/>
    </location>
</feature>
<gene>
    <name evidence="2" type="ORF">E6K72_06830</name>
</gene>
<proteinExistence type="predicted"/>